<evidence type="ECO:0000313" key="3">
    <source>
        <dbReference type="Proteomes" id="UP000219285"/>
    </source>
</evidence>
<dbReference type="GO" id="GO:0016747">
    <property type="term" value="F:acyltransferase activity, transferring groups other than amino-acyl groups"/>
    <property type="evidence" value="ECO:0007669"/>
    <property type="project" value="InterPro"/>
</dbReference>
<keyword evidence="2" id="KW-0808">Transferase</keyword>
<evidence type="ECO:0000259" key="1">
    <source>
        <dbReference type="PROSITE" id="PS51186"/>
    </source>
</evidence>
<sequence length="179" mass="20469">MDFANTPRLSFDYITHNDADFLYSLDQDEAVMRYINGGRKTSRADIDNVFLPRLNAYANRLLGWGLWKVSLLESPRPAIGWVLVRPMGFFTQNPDNSTLELGWRFMRTHWGQGYATEAATAIRNELRRTGVNRFAAIALPDNVASIAIMKKLGMTFSHTLAYKDEVFDDNVVVYHQKFA</sequence>
<protein>
    <submittedName>
        <fullName evidence="2">GNAT family N-acetyltransferase</fullName>
    </submittedName>
</protein>
<dbReference type="OrthoDB" id="9801656at2"/>
<evidence type="ECO:0000313" key="2">
    <source>
        <dbReference type="EMBL" id="QJR79788.1"/>
    </source>
</evidence>
<dbReference type="InterPro" id="IPR000182">
    <property type="entry name" value="GNAT_dom"/>
</dbReference>
<organism evidence="2 3">
    <name type="scientific">Alteromonas pelagimontana</name>
    <dbReference type="NCBI Taxonomy" id="1858656"/>
    <lineage>
        <taxon>Bacteria</taxon>
        <taxon>Pseudomonadati</taxon>
        <taxon>Pseudomonadota</taxon>
        <taxon>Gammaproteobacteria</taxon>
        <taxon>Alteromonadales</taxon>
        <taxon>Alteromonadaceae</taxon>
        <taxon>Alteromonas/Salinimonas group</taxon>
        <taxon>Alteromonas</taxon>
    </lineage>
</organism>
<dbReference type="Pfam" id="PF13302">
    <property type="entry name" value="Acetyltransf_3"/>
    <property type="match status" value="1"/>
</dbReference>
<name>A0A6M4MAE0_9ALTE</name>
<dbReference type="InterPro" id="IPR016181">
    <property type="entry name" value="Acyl_CoA_acyltransferase"/>
</dbReference>
<dbReference type="PANTHER" id="PTHR43792">
    <property type="entry name" value="GNAT FAMILY, PUTATIVE (AFU_ORTHOLOGUE AFUA_3G00765)-RELATED-RELATED"/>
    <property type="match status" value="1"/>
</dbReference>
<reference evidence="3" key="1">
    <citation type="submission" date="2014-12" db="EMBL/GenBank/DDBJ databases">
        <title>Complete genome sequence of a multi-drug resistant Klebsiella pneumoniae.</title>
        <authorList>
            <person name="Hua X."/>
            <person name="Chen Q."/>
            <person name="Li X."/>
            <person name="Feng Y."/>
            <person name="Ruan Z."/>
            <person name="Yu Y."/>
        </authorList>
    </citation>
    <scope>NUCLEOTIDE SEQUENCE [LARGE SCALE GENOMIC DNA]</scope>
    <source>
        <strain evidence="3">5.12</strain>
    </source>
</reference>
<keyword evidence="3" id="KW-1185">Reference proteome</keyword>
<proteinExistence type="predicted"/>
<dbReference type="Proteomes" id="UP000219285">
    <property type="component" value="Chromosome"/>
</dbReference>
<reference evidence="2 3" key="2">
    <citation type="submission" date="2020-04" db="EMBL/GenBank/DDBJ databases">
        <title>Complete genome sequence of Alteromonas pelagimontana 5.12T.</title>
        <authorList>
            <person name="Sinha R.K."/>
            <person name="Krishnan K.P."/>
            <person name="Kurian J.P."/>
        </authorList>
    </citation>
    <scope>NUCLEOTIDE SEQUENCE [LARGE SCALE GENOMIC DNA]</scope>
    <source>
        <strain evidence="2 3">5.12</strain>
    </source>
</reference>
<accession>A0A6M4MAE0</accession>
<dbReference type="PANTHER" id="PTHR43792:SF1">
    <property type="entry name" value="N-ACETYLTRANSFERASE DOMAIN-CONTAINING PROTEIN"/>
    <property type="match status" value="1"/>
</dbReference>
<dbReference type="InterPro" id="IPR051531">
    <property type="entry name" value="N-acetyltransferase"/>
</dbReference>
<dbReference type="KEGG" id="apel:CA267_002780"/>
<feature type="domain" description="N-acetyltransferase" evidence="1">
    <location>
        <begin position="9"/>
        <end position="179"/>
    </location>
</feature>
<dbReference type="EMBL" id="CP052766">
    <property type="protein sequence ID" value="QJR79788.1"/>
    <property type="molecule type" value="Genomic_DNA"/>
</dbReference>
<dbReference type="Gene3D" id="3.40.630.30">
    <property type="match status" value="1"/>
</dbReference>
<dbReference type="RefSeq" id="WP_075608898.1">
    <property type="nucleotide sequence ID" value="NZ_CP052766.1"/>
</dbReference>
<dbReference type="SUPFAM" id="SSF55729">
    <property type="entry name" value="Acyl-CoA N-acyltransferases (Nat)"/>
    <property type="match status" value="1"/>
</dbReference>
<dbReference type="PROSITE" id="PS51186">
    <property type="entry name" value="GNAT"/>
    <property type="match status" value="1"/>
</dbReference>
<dbReference type="AlphaFoldDB" id="A0A6M4MAE0"/>
<gene>
    <name evidence="2" type="ORF">CA267_002780</name>
</gene>